<dbReference type="EMBL" id="HBGH01008825">
    <property type="protein sequence ID" value="CAD9232749.1"/>
    <property type="molecule type" value="Transcribed_RNA"/>
</dbReference>
<feature type="compositionally biased region" description="Polar residues" evidence="1">
    <location>
        <begin position="164"/>
        <end position="179"/>
    </location>
</feature>
<dbReference type="AlphaFoldDB" id="A0A7S1TDG5"/>
<reference evidence="2" key="1">
    <citation type="submission" date="2021-01" db="EMBL/GenBank/DDBJ databases">
        <authorList>
            <person name="Corre E."/>
            <person name="Pelletier E."/>
            <person name="Niang G."/>
            <person name="Scheremetjew M."/>
            <person name="Finn R."/>
            <person name="Kale V."/>
            <person name="Holt S."/>
            <person name="Cochrane G."/>
            <person name="Meng A."/>
            <person name="Brown T."/>
            <person name="Cohen L."/>
        </authorList>
    </citation>
    <scope>NUCLEOTIDE SEQUENCE</scope>
    <source>
        <strain evidence="2">SAG 36.94</strain>
    </source>
</reference>
<evidence type="ECO:0000256" key="1">
    <source>
        <dbReference type="SAM" id="MobiDB-lite"/>
    </source>
</evidence>
<evidence type="ECO:0000313" key="2">
    <source>
        <dbReference type="EMBL" id="CAD9232749.1"/>
    </source>
</evidence>
<sequence length="249" mass="28279">MAAVAVLARRGTYVERPFDVYMCRTPCERQSGTEGAVLKKTPALTATTLRYSRVLSDEIASLLPQNFTMVEMEWSVDGDSIEEGNCCKDEGDFPQMMDPISSGTEEQGYPDMVQNKTFSSTGSLVSTDSLPGKEAADVGHYTLSSARISMSDLSNDSSEESRVEQSQPRNRRASTSGISSLVREWRESHRRPRRRRSWRARRRVEQRSQRSIPRQEAQNSQELWEQDAEPTRHQTKTRFSGRLFGMIRS</sequence>
<organism evidence="2">
    <name type="scientific">Compsopogon caeruleus</name>
    <dbReference type="NCBI Taxonomy" id="31354"/>
    <lineage>
        <taxon>Eukaryota</taxon>
        <taxon>Rhodophyta</taxon>
        <taxon>Compsopogonophyceae</taxon>
        <taxon>Compsopogonales</taxon>
        <taxon>Compsopogonaceae</taxon>
        <taxon>Compsopogon</taxon>
    </lineage>
</organism>
<accession>A0A7S1TDG5</accession>
<proteinExistence type="predicted"/>
<feature type="region of interest" description="Disordered" evidence="1">
    <location>
        <begin position="151"/>
        <end position="235"/>
    </location>
</feature>
<feature type="compositionally biased region" description="Basic residues" evidence="1">
    <location>
        <begin position="188"/>
        <end position="202"/>
    </location>
</feature>
<name>A0A7S1TDG5_9RHOD</name>
<gene>
    <name evidence="2" type="ORF">CCAE0312_LOCUS4834</name>
</gene>
<protein>
    <submittedName>
        <fullName evidence="2">Uncharacterized protein</fullName>
    </submittedName>
</protein>